<organism evidence="1">
    <name type="scientific">Eutreptiella gymnastica</name>
    <dbReference type="NCBI Taxonomy" id="73025"/>
    <lineage>
        <taxon>Eukaryota</taxon>
        <taxon>Discoba</taxon>
        <taxon>Euglenozoa</taxon>
        <taxon>Euglenida</taxon>
        <taxon>Spirocuta</taxon>
        <taxon>Euglenophyceae</taxon>
        <taxon>Eutreptiales</taxon>
        <taxon>Eutreptiaceae</taxon>
        <taxon>Eutreptiella</taxon>
    </lineage>
</organism>
<accession>A0A7S1NN91</accession>
<evidence type="ECO:0000313" key="1">
    <source>
        <dbReference type="EMBL" id="CAD9032000.1"/>
    </source>
</evidence>
<dbReference type="EMBL" id="HBGA01115832">
    <property type="protein sequence ID" value="CAD9032000.1"/>
    <property type="molecule type" value="Transcribed_RNA"/>
</dbReference>
<dbReference type="AlphaFoldDB" id="A0A7S1NN91"/>
<protein>
    <submittedName>
        <fullName evidence="1">Uncharacterized protein</fullName>
    </submittedName>
</protein>
<proteinExistence type="predicted"/>
<reference evidence="1" key="1">
    <citation type="submission" date="2021-01" db="EMBL/GenBank/DDBJ databases">
        <authorList>
            <person name="Corre E."/>
            <person name="Pelletier E."/>
            <person name="Niang G."/>
            <person name="Scheremetjew M."/>
            <person name="Finn R."/>
            <person name="Kale V."/>
            <person name="Holt S."/>
            <person name="Cochrane G."/>
            <person name="Meng A."/>
            <person name="Brown T."/>
            <person name="Cohen L."/>
        </authorList>
    </citation>
    <scope>NUCLEOTIDE SEQUENCE</scope>
    <source>
        <strain evidence="1">NIES-381</strain>
    </source>
</reference>
<sequence length="118" mass="12772">MGTEQPTTLRWDGLAFIWFISVVPGARWLHKVLGVSPPLRGAGGLGRNTTLLRLHPHLPLSPVWVTRHSTSKVGGASLDPMYNSSGGACYVCHMHCWFAVQLLSSTAHLGSQVGEWVG</sequence>
<name>A0A7S1NN91_9EUGL</name>
<gene>
    <name evidence="1" type="ORF">EGYM00392_LOCUS43142</name>
</gene>